<keyword evidence="5" id="KW-0547">Nucleotide-binding</keyword>
<dbReference type="PANTHER" id="PTHR43553">
    <property type="entry name" value="HEAVY METAL TRANSPORTER"/>
    <property type="match status" value="1"/>
</dbReference>
<dbReference type="OrthoDB" id="197875at2"/>
<dbReference type="PANTHER" id="PTHR43553:SF21">
    <property type="entry name" value="ABC TRANSPORTER ATP-BINDING PROTEIN MA_1418-RELATED"/>
    <property type="match status" value="1"/>
</dbReference>
<evidence type="ECO:0000256" key="6">
    <source>
        <dbReference type="ARBA" id="ARBA00022840"/>
    </source>
</evidence>
<dbReference type="InterPro" id="IPR027417">
    <property type="entry name" value="P-loop_NTPase"/>
</dbReference>
<dbReference type="STRING" id="146817.SAMN04488502_105129"/>
<accession>A0A1G9TXY3</accession>
<evidence type="ECO:0000256" key="4">
    <source>
        <dbReference type="ARBA" id="ARBA00022475"/>
    </source>
</evidence>
<comment type="subcellular location">
    <subcellularLocation>
        <location evidence="1">Cell membrane</location>
        <topology evidence="1">Peripheral membrane protein</topology>
    </subcellularLocation>
</comment>
<keyword evidence="11" id="KW-1185">Reference proteome</keyword>
<keyword evidence="6 10" id="KW-0067">ATP-binding</keyword>
<dbReference type="RefSeq" id="WP_092072997.1">
    <property type="nucleotide sequence ID" value="NZ_FNHB01000005.1"/>
</dbReference>
<dbReference type="PROSITE" id="PS00211">
    <property type="entry name" value="ABC_TRANSPORTER_1"/>
    <property type="match status" value="1"/>
</dbReference>
<proteinExistence type="inferred from homology"/>
<evidence type="ECO:0000256" key="2">
    <source>
        <dbReference type="ARBA" id="ARBA00005417"/>
    </source>
</evidence>
<dbReference type="InterPro" id="IPR003593">
    <property type="entry name" value="AAA+_ATPase"/>
</dbReference>
<dbReference type="Pfam" id="PF00005">
    <property type="entry name" value="ABC_tran"/>
    <property type="match status" value="1"/>
</dbReference>
<keyword evidence="4" id="KW-1003">Cell membrane</keyword>
<evidence type="ECO:0000256" key="8">
    <source>
        <dbReference type="ARBA" id="ARBA00023136"/>
    </source>
</evidence>
<dbReference type="GO" id="GO:0005524">
    <property type="term" value="F:ATP binding"/>
    <property type="evidence" value="ECO:0007669"/>
    <property type="project" value="UniProtKB-KW"/>
</dbReference>
<dbReference type="InterPro" id="IPR017871">
    <property type="entry name" value="ABC_transporter-like_CS"/>
</dbReference>
<dbReference type="Proteomes" id="UP000214880">
    <property type="component" value="Unassembled WGS sequence"/>
</dbReference>
<reference evidence="10 11" key="1">
    <citation type="submission" date="2016-10" db="EMBL/GenBank/DDBJ databases">
        <authorList>
            <person name="de Groot N.N."/>
        </authorList>
    </citation>
    <scope>NUCLEOTIDE SEQUENCE [LARGE SCALE GENOMIC DNA]</scope>
    <source>
        <strain evidence="10 11">DSM 1736</strain>
    </source>
</reference>
<dbReference type="SUPFAM" id="SSF52540">
    <property type="entry name" value="P-loop containing nucleoside triphosphate hydrolases"/>
    <property type="match status" value="1"/>
</dbReference>
<dbReference type="InterPro" id="IPR015856">
    <property type="entry name" value="ABC_transpr_CbiO/EcfA_su"/>
</dbReference>
<dbReference type="PROSITE" id="PS50893">
    <property type="entry name" value="ABC_TRANSPORTER_2"/>
    <property type="match status" value="1"/>
</dbReference>
<name>A0A1G9TXY3_9FIRM</name>
<evidence type="ECO:0000259" key="9">
    <source>
        <dbReference type="PROSITE" id="PS50893"/>
    </source>
</evidence>
<dbReference type="CDD" id="cd03225">
    <property type="entry name" value="ABC_cobalt_CbiO_domain1"/>
    <property type="match status" value="1"/>
</dbReference>
<evidence type="ECO:0000256" key="3">
    <source>
        <dbReference type="ARBA" id="ARBA00022448"/>
    </source>
</evidence>
<evidence type="ECO:0000256" key="1">
    <source>
        <dbReference type="ARBA" id="ARBA00004202"/>
    </source>
</evidence>
<dbReference type="AlphaFoldDB" id="A0A1G9TXY3"/>
<evidence type="ECO:0000313" key="10">
    <source>
        <dbReference type="EMBL" id="SDM52630.1"/>
    </source>
</evidence>
<keyword evidence="8" id="KW-0472">Membrane</keyword>
<protein>
    <submittedName>
        <fullName evidence="10">Energy-coupling factor transport system ATP-binding protein</fullName>
    </submittedName>
</protein>
<dbReference type="EMBL" id="FNHB01000005">
    <property type="protein sequence ID" value="SDM52630.1"/>
    <property type="molecule type" value="Genomic_DNA"/>
</dbReference>
<dbReference type="Gene3D" id="3.40.50.300">
    <property type="entry name" value="P-loop containing nucleotide triphosphate hydrolases"/>
    <property type="match status" value="1"/>
</dbReference>
<dbReference type="InterPro" id="IPR050095">
    <property type="entry name" value="ECF_ABC_transporter_ATP-bd"/>
</dbReference>
<comment type="similarity">
    <text evidence="2">Belongs to the ABC transporter superfamily.</text>
</comment>
<evidence type="ECO:0000256" key="7">
    <source>
        <dbReference type="ARBA" id="ARBA00022967"/>
    </source>
</evidence>
<keyword evidence="7" id="KW-1278">Translocase</keyword>
<gene>
    <name evidence="10" type="ORF">SAMN04488502_105129</name>
</gene>
<dbReference type="GO" id="GO:0042626">
    <property type="term" value="F:ATPase-coupled transmembrane transporter activity"/>
    <property type="evidence" value="ECO:0007669"/>
    <property type="project" value="TreeGrafter"/>
</dbReference>
<dbReference type="GO" id="GO:0016887">
    <property type="term" value="F:ATP hydrolysis activity"/>
    <property type="evidence" value="ECO:0007669"/>
    <property type="project" value="InterPro"/>
</dbReference>
<dbReference type="InterPro" id="IPR003439">
    <property type="entry name" value="ABC_transporter-like_ATP-bd"/>
</dbReference>
<keyword evidence="3" id="KW-0813">Transport</keyword>
<evidence type="ECO:0000256" key="5">
    <source>
        <dbReference type="ARBA" id="ARBA00022741"/>
    </source>
</evidence>
<dbReference type="GO" id="GO:0043190">
    <property type="term" value="C:ATP-binding cassette (ABC) transporter complex"/>
    <property type="evidence" value="ECO:0007669"/>
    <property type="project" value="TreeGrafter"/>
</dbReference>
<organism evidence="10 11">
    <name type="scientific">Dendrosporobacter quercicolus</name>
    <dbReference type="NCBI Taxonomy" id="146817"/>
    <lineage>
        <taxon>Bacteria</taxon>
        <taxon>Bacillati</taxon>
        <taxon>Bacillota</taxon>
        <taxon>Negativicutes</taxon>
        <taxon>Selenomonadales</taxon>
        <taxon>Sporomusaceae</taxon>
        <taxon>Dendrosporobacter</taxon>
    </lineage>
</organism>
<sequence>MPAIKIENFSYAYHHPHKVLDNINITVDQGSFAVILGPSGAGKTTLCLALAGAVPHYFGGSLAGSVSVNAVSAADSTMPELAQTVGSVLQDYEVQLVTMTVEEEIAFSLENLGLEEEKVLACISQTLATVGLAGYEQAEVASLSGGQKQRLAIASVLAADPSILVLDEPASALDPEGTRALYKLLDELKRQKGLTIIVVEHDIAQVLPYADQFILLNDGRLIQAGSPDAVLTYMWTNELTPEALPPLWRLKLALEAQTGLQLSAWRTEQSAIAELSACLSKRGAANV</sequence>
<feature type="domain" description="ABC transporter" evidence="9">
    <location>
        <begin position="4"/>
        <end position="243"/>
    </location>
</feature>
<dbReference type="SMART" id="SM00382">
    <property type="entry name" value="AAA"/>
    <property type="match status" value="1"/>
</dbReference>
<evidence type="ECO:0000313" key="11">
    <source>
        <dbReference type="Proteomes" id="UP000214880"/>
    </source>
</evidence>